<proteinExistence type="inferred from homology"/>
<dbReference type="InParanoid" id="A0A3A9J6T1"/>
<comment type="caution">
    <text evidence="5">The sequence shown here is derived from an EMBL/GenBank/DDBJ whole genome shotgun (WGS) entry which is preliminary data.</text>
</comment>
<dbReference type="AlphaFoldDB" id="A0A3A9J6T1"/>
<dbReference type="RefSeq" id="WP_120640213.1">
    <property type="nucleotide sequence ID" value="NZ_RAQU01000178.1"/>
</dbReference>
<dbReference type="Gene3D" id="4.10.520.10">
    <property type="entry name" value="IHF-like DNA-binding proteins"/>
    <property type="match status" value="1"/>
</dbReference>
<dbReference type="InterPro" id="IPR020816">
    <property type="entry name" value="Histone-like_DNA-bd_CS"/>
</dbReference>
<evidence type="ECO:0000313" key="6">
    <source>
        <dbReference type="EMBL" id="RMI26840.1"/>
    </source>
</evidence>
<dbReference type="GO" id="GO:0030261">
    <property type="term" value="P:chromosome condensation"/>
    <property type="evidence" value="ECO:0007669"/>
    <property type="project" value="UniProtKB-KW"/>
</dbReference>
<evidence type="ECO:0000256" key="1">
    <source>
        <dbReference type="ARBA" id="ARBA00010529"/>
    </source>
</evidence>
<dbReference type="InterPro" id="IPR000119">
    <property type="entry name" value="Hist_DNA-bd"/>
</dbReference>
<dbReference type="GO" id="GO:0003677">
    <property type="term" value="F:DNA binding"/>
    <property type="evidence" value="ECO:0007669"/>
    <property type="project" value="UniProtKB-KW"/>
</dbReference>
<keyword evidence="3 5" id="KW-0238">DNA-binding</keyword>
<accession>A0A3A9J6T1</accession>
<dbReference type="OrthoDB" id="9799835at2"/>
<evidence type="ECO:0000256" key="4">
    <source>
        <dbReference type="RuleBase" id="RU003939"/>
    </source>
</evidence>
<evidence type="ECO:0000313" key="5">
    <source>
        <dbReference type="EMBL" id="RKK02162.1"/>
    </source>
</evidence>
<evidence type="ECO:0000256" key="3">
    <source>
        <dbReference type="ARBA" id="ARBA00023125"/>
    </source>
</evidence>
<sequence>MSRQDLIDAVATATSLPKTQADAALKAVLASLGDALGEGREVRLAGFGSFAVSERAARKGRNPATGEEVEIAASKSVKFKPAKDLKARLG</sequence>
<evidence type="ECO:0000313" key="8">
    <source>
        <dbReference type="Proteomes" id="UP000278036"/>
    </source>
</evidence>
<dbReference type="EMBL" id="RFLX01000001">
    <property type="protein sequence ID" value="RMI26840.1"/>
    <property type="molecule type" value="Genomic_DNA"/>
</dbReference>
<evidence type="ECO:0000313" key="7">
    <source>
        <dbReference type="Proteomes" id="UP000274097"/>
    </source>
</evidence>
<dbReference type="EMBL" id="RAQU01000178">
    <property type="protein sequence ID" value="RKK02162.1"/>
    <property type="molecule type" value="Genomic_DNA"/>
</dbReference>
<dbReference type="CDD" id="cd13831">
    <property type="entry name" value="HU"/>
    <property type="match status" value="1"/>
</dbReference>
<name>A0A3A9J6T1_9PROT</name>
<dbReference type="GO" id="GO:0005829">
    <property type="term" value="C:cytosol"/>
    <property type="evidence" value="ECO:0007669"/>
    <property type="project" value="TreeGrafter"/>
</dbReference>
<dbReference type="PRINTS" id="PR01727">
    <property type="entry name" value="DNABINDINGHU"/>
</dbReference>
<evidence type="ECO:0000256" key="2">
    <source>
        <dbReference type="ARBA" id="ARBA00023067"/>
    </source>
</evidence>
<keyword evidence="7" id="KW-1185">Reference proteome</keyword>
<dbReference type="PANTHER" id="PTHR33175:SF3">
    <property type="entry name" value="DNA-BINDING PROTEIN HU-BETA"/>
    <property type="match status" value="1"/>
</dbReference>
<organism evidence="5 8">
    <name type="scientific">Teichococcus wenyumeiae</name>
    <dbReference type="NCBI Taxonomy" id="2478470"/>
    <lineage>
        <taxon>Bacteria</taxon>
        <taxon>Pseudomonadati</taxon>
        <taxon>Pseudomonadota</taxon>
        <taxon>Alphaproteobacteria</taxon>
        <taxon>Acetobacterales</taxon>
        <taxon>Roseomonadaceae</taxon>
        <taxon>Roseomonas</taxon>
    </lineage>
</organism>
<keyword evidence="2" id="KW-0226">DNA condensation</keyword>
<gene>
    <name evidence="5" type="ORF">D6Z83_21210</name>
    <name evidence="6" type="ORF">EBE87_00085</name>
</gene>
<dbReference type="SMART" id="SM00411">
    <property type="entry name" value="BHL"/>
    <property type="match status" value="1"/>
</dbReference>
<dbReference type="PROSITE" id="PS00045">
    <property type="entry name" value="HISTONE_LIKE"/>
    <property type="match status" value="1"/>
</dbReference>
<dbReference type="PANTHER" id="PTHR33175">
    <property type="entry name" value="DNA-BINDING PROTEIN HU"/>
    <property type="match status" value="1"/>
</dbReference>
<reference evidence="5 8" key="1">
    <citation type="submission" date="2018-09" db="EMBL/GenBank/DDBJ databases">
        <title>Roseomonas sp. nov., isolated from feces of Tibetan antelopes in the Qinghai-Tibet plateau, China.</title>
        <authorList>
            <person name="Tian Z."/>
        </authorList>
    </citation>
    <scope>NUCLEOTIDE SEQUENCE [LARGE SCALE GENOMIC DNA]</scope>
    <source>
        <strain evidence="6 7">Z23</strain>
        <strain evidence="5 8">Z24</strain>
    </source>
</reference>
<dbReference type="InterPro" id="IPR010992">
    <property type="entry name" value="IHF-like_DNA-bd_dom_sf"/>
</dbReference>
<dbReference type="Pfam" id="PF00216">
    <property type="entry name" value="Bac_DNA_binding"/>
    <property type="match status" value="1"/>
</dbReference>
<dbReference type="GO" id="GO:0030527">
    <property type="term" value="F:structural constituent of chromatin"/>
    <property type="evidence" value="ECO:0007669"/>
    <property type="project" value="InterPro"/>
</dbReference>
<comment type="similarity">
    <text evidence="1 4">Belongs to the bacterial histone-like protein family.</text>
</comment>
<protein>
    <submittedName>
        <fullName evidence="5">HU family DNA-binding protein</fullName>
    </submittedName>
</protein>
<dbReference type="Proteomes" id="UP000278036">
    <property type="component" value="Unassembled WGS sequence"/>
</dbReference>
<dbReference type="Proteomes" id="UP000274097">
    <property type="component" value="Unassembled WGS sequence"/>
</dbReference>
<dbReference type="SUPFAM" id="SSF47729">
    <property type="entry name" value="IHF-like DNA-binding proteins"/>
    <property type="match status" value="1"/>
</dbReference>